<accession>A0A8C5A2Q0</accession>
<keyword evidence="3" id="KW-1185">Reference proteome</keyword>
<sequence>HVPGPLVGPRSLVRRVAPVTPLASVSLQMLGCRDPFQLPSGTQPENEGLEIPLAEEYIVGASPSPGTWPPRGPSSTLHPSTQAGPHLTNTGMHREITGPSDSESPGFFSHLPRLSGF</sequence>
<feature type="compositionally biased region" description="Polar residues" evidence="1">
    <location>
        <begin position="73"/>
        <end position="91"/>
    </location>
</feature>
<dbReference type="Proteomes" id="UP000694546">
    <property type="component" value="Chromosome 18"/>
</dbReference>
<protein>
    <submittedName>
        <fullName evidence="2">Uncharacterized protein</fullName>
    </submittedName>
</protein>
<feature type="region of interest" description="Disordered" evidence="1">
    <location>
        <begin position="60"/>
        <end position="117"/>
    </location>
</feature>
<name>A0A8C5A2Q0_GADMO</name>
<evidence type="ECO:0000256" key="1">
    <source>
        <dbReference type="SAM" id="MobiDB-lite"/>
    </source>
</evidence>
<organism evidence="2 3">
    <name type="scientific">Gadus morhua</name>
    <name type="common">Atlantic cod</name>
    <dbReference type="NCBI Taxonomy" id="8049"/>
    <lineage>
        <taxon>Eukaryota</taxon>
        <taxon>Metazoa</taxon>
        <taxon>Chordata</taxon>
        <taxon>Craniata</taxon>
        <taxon>Vertebrata</taxon>
        <taxon>Euteleostomi</taxon>
        <taxon>Actinopterygii</taxon>
        <taxon>Neopterygii</taxon>
        <taxon>Teleostei</taxon>
        <taxon>Neoteleostei</taxon>
        <taxon>Acanthomorphata</taxon>
        <taxon>Zeiogadaria</taxon>
        <taxon>Gadariae</taxon>
        <taxon>Gadiformes</taxon>
        <taxon>Gadoidei</taxon>
        <taxon>Gadidae</taxon>
        <taxon>Gadus</taxon>
    </lineage>
</organism>
<reference evidence="2" key="1">
    <citation type="submission" date="2025-08" db="UniProtKB">
        <authorList>
            <consortium name="Ensembl"/>
        </authorList>
    </citation>
    <scope>IDENTIFICATION</scope>
</reference>
<evidence type="ECO:0000313" key="3">
    <source>
        <dbReference type="Proteomes" id="UP000694546"/>
    </source>
</evidence>
<dbReference type="Ensembl" id="ENSGMOT00000032665.1">
    <property type="protein sequence ID" value="ENSGMOP00000024866.1"/>
    <property type="gene ID" value="ENSGMOG00000025981.1"/>
</dbReference>
<reference evidence="2" key="2">
    <citation type="submission" date="2025-09" db="UniProtKB">
        <authorList>
            <consortium name="Ensembl"/>
        </authorList>
    </citation>
    <scope>IDENTIFICATION</scope>
</reference>
<dbReference type="AlphaFoldDB" id="A0A8C5A2Q0"/>
<proteinExistence type="predicted"/>
<evidence type="ECO:0000313" key="2">
    <source>
        <dbReference type="Ensembl" id="ENSGMOP00000024866.1"/>
    </source>
</evidence>